<evidence type="ECO:0000313" key="6">
    <source>
        <dbReference type="Proteomes" id="UP000466931"/>
    </source>
</evidence>
<protein>
    <recommendedName>
        <fullName evidence="7">Monooxygenase</fullName>
    </recommendedName>
</protein>
<reference evidence="5" key="2">
    <citation type="submission" date="2020-02" db="EMBL/GenBank/DDBJ databases">
        <authorList>
            <person name="Matsumoto Y."/>
            <person name="Motooka D."/>
            <person name="Nakamura S."/>
        </authorList>
    </citation>
    <scope>NUCLEOTIDE SEQUENCE</scope>
    <source>
        <strain evidence="5">JCM 13671</strain>
    </source>
</reference>
<evidence type="ECO:0000256" key="3">
    <source>
        <dbReference type="ARBA" id="ARBA00023002"/>
    </source>
</evidence>
<dbReference type="RefSeq" id="WP_085151191.1">
    <property type="nucleotide sequence ID" value="NZ_AP022612.1"/>
</dbReference>
<dbReference type="InterPro" id="IPR036661">
    <property type="entry name" value="Luciferase-like_sf"/>
</dbReference>
<dbReference type="AlphaFoldDB" id="A0A7I7XWY9"/>
<dbReference type="PANTHER" id="PTHR30011">
    <property type="entry name" value="ALKANESULFONATE MONOOXYGENASE-RELATED"/>
    <property type="match status" value="1"/>
</dbReference>
<dbReference type="GO" id="GO:0016705">
    <property type="term" value="F:oxidoreductase activity, acting on paired donors, with incorporation or reduction of molecular oxygen"/>
    <property type="evidence" value="ECO:0007669"/>
    <property type="project" value="InterPro"/>
</dbReference>
<dbReference type="Proteomes" id="UP000466931">
    <property type="component" value="Chromosome"/>
</dbReference>
<evidence type="ECO:0000256" key="1">
    <source>
        <dbReference type="ARBA" id="ARBA00022630"/>
    </source>
</evidence>
<keyword evidence="6" id="KW-1185">Reference proteome</keyword>
<sequence length="218" mass="24512">MSRGRAAWNVVTSFDPYAWNNFGHGHGPAEEPPSRADRYRRAAEFVEVVRALWDSWDDDAVLGDKASGAFGRALADQLSVDPDELDLDSPLPRWLLEGAESITGSQGARNIVVKLARRENLTVREILDRVMDWHRLVIGTPEQLADTIEEWFRSGAVDGFNLMPDVFPSGLELFVDHVVPLLRARGIFRHEYSHTTLRGHLGLQRVPDSWARLFSQAG</sequence>
<proteinExistence type="predicted"/>
<dbReference type="Gene3D" id="3.20.20.30">
    <property type="entry name" value="Luciferase-like domain"/>
    <property type="match status" value="2"/>
</dbReference>
<organism evidence="5 6">
    <name type="scientific">Mycolicibacterium confluentis</name>
    <dbReference type="NCBI Taxonomy" id="28047"/>
    <lineage>
        <taxon>Bacteria</taxon>
        <taxon>Bacillati</taxon>
        <taxon>Actinomycetota</taxon>
        <taxon>Actinomycetes</taxon>
        <taxon>Mycobacteriales</taxon>
        <taxon>Mycobacteriaceae</taxon>
        <taxon>Mycolicibacterium</taxon>
    </lineage>
</organism>
<evidence type="ECO:0000256" key="2">
    <source>
        <dbReference type="ARBA" id="ARBA00022643"/>
    </source>
</evidence>
<accession>A0A7I7XWY9</accession>
<keyword evidence="3" id="KW-0560">Oxidoreductase</keyword>
<gene>
    <name evidence="5" type="ORF">MCNF_24700</name>
</gene>
<dbReference type="PANTHER" id="PTHR30011:SF16">
    <property type="entry name" value="C2H2 FINGER DOMAIN TRANSCRIPTION FACTOR (EUROFUNG)-RELATED"/>
    <property type="match status" value="1"/>
</dbReference>
<name>A0A7I7XWY9_9MYCO</name>
<dbReference type="OrthoDB" id="8320141at2"/>
<dbReference type="InterPro" id="IPR051260">
    <property type="entry name" value="Diverse_substr_monoxygenases"/>
</dbReference>
<dbReference type="SUPFAM" id="SSF51679">
    <property type="entry name" value="Bacterial luciferase-like"/>
    <property type="match status" value="2"/>
</dbReference>
<evidence type="ECO:0000313" key="5">
    <source>
        <dbReference type="EMBL" id="BBZ33865.1"/>
    </source>
</evidence>
<evidence type="ECO:0008006" key="7">
    <source>
        <dbReference type="Google" id="ProtNLM"/>
    </source>
</evidence>
<dbReference type="GO" id="GO:0004497">
    <property type="term" value="F:monooxygenase activity"/>
    <property type="evidence" value="ECO:0007669"/>
    <property type="project" value="UniProtKB-KW"/>
</dbReference>
<keyword evidence="1" id="KW-0285">Flavoprotein</keyword>
<dbReference type="EMBL" id="AP022612">
    <property type="protein sequence ID" value="BBZ33865.1"/>
    <property type="molecule type" value="Genomic_DNA"/>
</dbReference>
<keyword evidence="2" id="KW-0288">FMN</keyword>
<evidence type="ECO:0000256" key="4">
    <source>
        <dbReference type="ARBA" id="ARBA00023033"/>
    </source>
</evidence>
<reference evidence="5" key="1">
    <citation type="journal article" date="2019" name="Emerg. Microbes Infect.">
        <title>Comprehensive subspecies identification of 175 nontuberculous mycobacteria species based on 7547 genomic profiles.</title>
        <authorList>
            <person name="Matsumoto Y."/>
            <person name="Kinjo T."/>
            <person name="Motooka D."/>
            <person name="Nabeya D."/>
            <person name="Jung N."/>
            <person name="Uechi K."/>
            <person name="Horii T."/>
            <person name="Iida T."/>
            <person name="Fujita J."/>
            <person name="Nakamura S."/>
        </authorList>
    </citation>
    <scope>NUCLEOTIDE SEQUENCE [LARGE SCALE GENOMIC DNA]</scope>
    <source>
        <strain evidence="5">JCM 13671</strain>
    </source>
</reference>
<keyword evidence="4" id="KW-0503">Monooxygenase</keyword>